<feature type="compositionally biased region" description="Basic and acidic residues" evidence="6">
    <location>
        <begin position="13"/>
        <end position="26"/>
    </location>
</feature>
<feature type="compositionally biased region" description="Low complexity" evidence="6">
    <location>
        <begin position="648"/>
        <end position="659"/>
    </location>
</feature>
<keyword evidence="2" id="KW-0805">Transcription regulation</keyword>
<dbReference type="GO" id="GO:0005634">
    <property type="term" value="C:nucleus"/>
    <property type="evidence" value="ECO:0007669"/>
    <property type="project" value="UniProtKB-SubCell"/>
</dbReference>
<evidence type="ECO:0008006" key="10">
    <source>
        <dbReference type="Google" id="ProtNLM"/>
    </source>
</evidence>
<keyword evidence="3" id="KW-0238">DNA-binding</keyword>
<organism evidence="8 9">
    <name type="scientific">Magnaporthiopsis poae (strain ATCC 64411 / 73-15)</name>
    <name type="common">Kentucky bluegrass fungus</name>
    <name type="synonym">Magnaporthe poae</name>
    <dbReference type="NCBI Taxonomy" id="644358"/>
    <lineage>
        <taxon>Eukaryota</taxon>
        <taxon>Fungi</taxon>
        <taxon>Dikarya</taxon>
        <taxon>Ascomycota</taxon>
        <taxon>Pezizomycotina</taxon>
        <taxon>Sordariomycetes</taxon>
        <taxon>Sordariomycetidae</taxon>
        <taxon>Magnaporthales</taxon>
        <taxon>Magnaporthaceae</taxon>
        <taxon>Magnaporthiopsis</taxon>
    </lineage>
</organism>
<comment type="subcellular location">
    <subcellularLocation>
        <location evidence="1">Nucleus</location>
    </subcellularLocation>
</comment>
<proteinExistence type="predicted"/>
<name>A0A0C4DWY5_MAGP6</name>
<feature type="compositionally biased region" description="Low complexity" evidence="6">
    <location>
        <begin position="129"/>
        <end position="150"/>
    </location>
</feature>
<dbReference type="CDD" id="cd12148">
    <property type="entry name" value="fungal_TF_MHR"/>
    <property type="match status" value="1"/>
</dbReference>
<gene>
    <name evidence="7" type="ORF">MAPG_04520</name>
</gene>
<dbReference type="PANTHER" id="PTHR31845:SF10">
    <property type="entry name" value="ZN(II)2CYS6 TRANSCRIPTION FACTOR (EUROFUNG)"/>
    <property type="match status" value="1"/>
</dbReference>
<dbReference type="AlphaFoldDB" id="A0A0C4DWY5"/>
<feature type="compositionally biased region" description="Low complexity" evidence="6">
    <location>
        <begin position="100"/>
        <end position="110"/>
    </location>
</feature>
<evidence type="ECO:0000256" key="3">
    <source>
        <dbReference type="ARBA" id="ARBA00023125"/>
    </source>
</evidence>
<dbReference type="EnsemblFungi" id="MAPG_04520T0">
    <property type="protein sequence ID" value="MAPG_04520T0"/>
    <property type="gene ID" value="MAPG_04520"/>
</dbReference>
<feature type="region of interest" description="Disordered" evidence="6">
    <location>
        <begin position="636"/>
        <end position="659"/>
    </location>
</feature>
<dbReference type="eggNOG" id="ENOG502RADG">
    <property type="taxonomic scope" value="Eukaryota"/>
</dbReference>
<protein>
    <recommendedName>
        <fullName evidence="10">Zn(2)-C6 fungal-type domain-containing protein</fullName>
    </recommendedName>
</protein>
<dbReference type="OMA" id="QERIASC"/>
<dbReference type="EMBL" id="ADBL01001064">
    <property type="status" value="NOT_ANNOTATED_CDS"/>
    <property type="molecule type" value="Genomic_DNA"/>
</dbReference>
<sequence>MRLENSQHFSRTTIHEAHARPRERPACRAGPNAMSALQNVKFVPPGGHRACANCSISKARCITPEGATKCERCGRLNKPCYPKAKSQRRRRQHTEPPQDASSAGSGSGSSRVAGPSLPTPPDVVPARKSGSSTVRRSSVSASSADSSVTSRRQKGATATLPQNPQRSRRSIMDLAATETWLVGQQAETLMAEFIRYRGRYCLAVELPRDATVARMQKEHPLIFPTMVMAANYYDHESQHRLFNRLVTFFVDEITQSGEKSHKLLAATICLLDCMHITKLPNPQQLGLIHLTLTMSSDLGLERPPQPRSPTGAREDAAAASGPFGTVGTQPRPTLESCRALAASYHTICLFLMSMGLGPSLHWPLHWSPHLTEAISELERAGGGWSTNDGYLAAMTRLLQIMAQATEGHVDPDTEEPLPVDLGAAEAQIDGFFRSMPPEFHEDAMAMAEYHNVRILLYKHSIPGISNSLFVMPNMVIPQREAQYRCLTSIRAIFRLYYSIPDRRIVHLPGWFWGFLQNTNVALGRLADLAAAEQGPRGGWPPDFVRSAQDNDRLWNFEEHTENLARRLEGVRAAMMATGEVSNNSMFDRWAALIRAAPGHEPFQQPRAAEPAVTEQPQVSIVVESQPQQHFAVLDVPLPPQATGLGGEQQQQQQQQQQPQEIFQFDPNAWASAPNDWTWFDWVETTPVPVYMPPDEHHQHSDANFPGNSHPGWYAPPPS</sequence>
<keyword evidence="4" id="KW-0804">Transcription</keyword>
<reference evidence="8" key="5">
    <citation type="submission" date="2015-06" db="UniProtKB">
        <authorList>
            <consortium name="EnsemblFungi"/>
        </authorList>
    </citation>
    <scope>IDENTIFICATION</scope>
    <source>
        <strain evidence="8">ATCC 64411</strain>
    </source>
</reference>
<feature type="region of interest" description="Disordered" evidence="6">
    <location>
        <begin position="692"/>
        <end position="718"/>
    </location>
</feature>
<evidence type="ECO:0000313" key="7">
    <source>
        <dbReference type="EMBL" id="KLU85497.1"/>
    </source>
</evidence>
<accession>A0A0C4DWY5</accession>
<keyword evidence="9" id="KW-1185">Reference proteome</keyword>
<reference evidence="7" key="3">
    <citation type="submission" date="2011-03" db="EMBL/GenBank/DDBJ databases">
        <title>Annotation of Magnaporthe poae ATCC 64411.</title>
        <authorList>
            <person name="Ma L.-J."/>
            <person name="Dead R."/>
            <person name="Young S.K."/>
            <person name="Zeng Q."/>
            <person name="Gargeya S."/>
            <person name="Fitzgerald M."/>
            <person name="Haas B."/>
            <person name="Abouelleil A."/>
            <person name="Alvarado L."/>
            <person name="Arachchi H.M."/>
            <person name="Berlin A."/>
            <person name="Brown A."/>
            <person name="Chapman S.B."/>
            <person name="Chen Z."/>
            <person name="Dunbar C."/>
            <person name="Freedman E."/>
            <person name="Gearin G."/>
            <person name="Gellesch M."/>
            <person name="Goldberg J."/>
            <person name="Griggs A."/>
            <person name="Gujja S."/>
            <person name="Heiman D."/>
            <person name="Howarth C."/>
            <person name="Larson L."/>
            <person name="Lui A."/>
            <person name="MacDonald P.J.P."/>
            <person name="Mehta T."/>
            <person name="Montmayeur A."/>
            <person name="Murphy C."/>
            <person name="Neiman D."/>
            <person name="Pearson M."/>
            <person name="Priest M."/>
            <person name="Roberts A."/>
            <person name="Saif S."/>
            <person name="Shea T."/>
            <person name="Shenoy N."/>
            <person name="Sisk P."/>
            <person name="Stolte C."/>
            <person name="Sykes S."/>
            <person name="Yandava C."/>
            <person name="Wortman J."/>
            <person name="Nusbaum C."/>
            <person name="Birren B."/>
        </authorList>
    </citation>
    <scope>NUCLEOTIDE SEQUENCE</scope>
    <source>
        <strain evidence="7">ATCC 64411</strain>
    </source>
</reference>
<feature type="compositionally biased region" description="Polar residues" evidence="6">
    <location>
        <begin position="1"/>
        <end position="12"/>
    </location>
</feature>
<dbReference type="VEuPathDB" id="FungiDB:MAPG_04520"/>
<keyword evidence="5" id="KW-0539">Nucleus</keyword>
<dbReference type="GO" id="GO:0000981">
    <property type="term" value="F:DNA-binding transcription factor activity, RNA polymerase II-specific"/>
    <property type="evidence" value="ECO:0007669"/>
    <property type="project" value="TreeGrafter"/>
</dbReference>
<evidence type="ECO:0000256" key="2">
    <source>
        <dbReference type="ARBA" id="ARBA00023015"/>
    </source>
</evidence>
<feature type="region of interest" description="Disordered" evidence="6">
    <location>
        <begin position="1"/>
        <end position="29"/>
    </location>
</feature>
<evidence type="ECO:0000256" key="4">
    <source>
        <dbReference type="ARBA" id="ARBA00023163"/>
    </source>
</evidence>
<reference evidence="9" key="1">
    <citation type="submission" date="2010-05" db="EMBL/GenBank/DDBJ databases">
        <title>The genome sequence of Magnaporthe poae strain ATCC 64411.</title>
        <authorList>
            <person name="Ma L.-J."/>
            <person name="Dead R."/>
            <person name="Young S."/>
            <person name="Zeng Q."/>
            <person name="Koehrsen M."/>
            <person name="Alvarado L."/>
            <person name="Berlin A."/>
            <person name="Chapman S.B."/>
            <person name="Chen Z."/>
            <person name="Freedman E."/>
            <person name="Gellesch M."/>
            <person name="Goldberg J."/>
            <person name="Griggs A."/>
            <person name="Gujja S."/>
            <person name="Heilman E.R."/>
            <person name="Heiman D."/>
            <person name="Hepburn T."/>
            <person name="Howarth C."/>
            <person name="Jen D."/>
            <person name="Larson L."/>
            <person name="Mehta T."/>
            <person name="Neiman D."/>
            <person name="Pearson M."/>
            <person name="Roberts A."/>
            <person name="Saif S."/>
            <person name="Shea T."/>
            <person name="Shenoy N."/>
            <person name="Sisk P."/>
            <person name="Stolte C."/>
            <person name="Sykes S."/>
            <person name="Walk T."/>
            <person name="White J."/>
            <person name="Yandava C."/>
            <person name="Haas B."/>
            <person name="Nusbaum C."/>
            <person name="Birren B."/>
        </authorList>
    </citation>
    <scope>NUCLEOTIDE SEQUENCE [LARGE SCALE GENOMIC DNA]</scope>
    <source>
        <strain evidence="9">ATCC 64411 / 73-15</strain>
    </source>
</reference>
<dbReference type="STRING" id="644358.A0A0C4DWY5"/>
<dbReference type="GO" id="GO:0000976">
    <property type="term" value="F:transcription cis-regulatory region binding"/>
    <property type="evidence" value="ECO:0007669"/>
    <property type="project" value="TreeGrafter"/>
</dbReference>
<dbReference type="PANTHER" id="PTHR31845">
    <property type="entry name" value="FINGER DOMAIN PROTEIN, PUTATIVE-RELATED"/>
    <property type="match status" value="1"/>
</dbReference>
<dbReference type="EMBL" id="GL876968">
    <property type="protein sequence ID" value="KLU85497.1"/>
    <property type="molecule type" value="Genomic_DNA"/>
</dbReference>
<evidence type="ECO:0000256" key="1">
    <source>
        <dbReference type="ARBA" id="ARBA00004123"/>
    </source>
</evidence>
<reference evidence="7" key="2">
    <citation type="submission" date="2010-05" db="EMBL/GenBank/DDBJ databases">
        <title>The Genome Sequence of Magnaporthe poae strain ATCC 64411.</title>
        <authorList>
            <consortium name="The Broad Institute Genome Sequencing Platform"/>
            <consortium name="Broad Institute Genome Sequencing Center for Infectious Disease"/>
            <person name="Ma L.-J."/>
            <person name="Dead R."/>
            <person name="Young S."/>
            <person name="Zeng Q."/>
            <person name="Koehrsen M."/>
            <person name="Alvarado L."/>
            <person name="Berlin A."/>
            <person name="Chapman S.B."/>
            <person name="Chen Z."/>
            <person name="Freedman E."/>
            <person name="Gellesch M."/>
            <person name="Goldberg J."/>
            <person name="Griggs A."/>
            <person name="Gujja S."/>
            <person name="Heilman E.R."/>
            <person name="Heiman D."/>
            <person name="Hepburn T."/>
            <person name="Howarth C."/>
            <person name="Jen D."/>
            <person name="Larson L."/>
            <person name="Mehta T."/>
            <person name="Neiman D."/>
            <person name="Pearson M."/>
            <person name="Roberts A."/>
            <person name="Saif S."/>
            <person name="Shea T."/>
            <person name="Shenoy N."/>
            <person name="Sisk P."/>
            <person name="Stolte C."/>
            <person name="Sykes S."/>
            <person name="Walk T."/>
            <person name="White J."/>
            <person name="Yandava C."/>
            <person name="Haas B."/>
            <person name="Nusbaum C."/>
            <person name="Birren B."/>
        </authorList>
    </citation>
    <scope>NUCLEOTIDE SEQUENCE</scope>
    <source>
        <strain evidence="7">ATCC 64411</strain>
    </source>
</reference>
<evidence type="ECO:0000313" key="9">
    <source>
        <dbReference type="Proteomes" id="UP000011715"/>
    </source>
</evidence>
<evidence type="ECO:0000313" key="8">
    <source>
        <dbReference type="EnsemblFungi" id="MAPG_04520T0"/>
    </source>
</evidence>
<evidence type="ECO:0000256" key="5">
    <source>
        <dbReference type="ARBA" id="ARBA00023242"/>
    </source>
</evidence>
<dbReference type="Proteomes" id="UP000011715">
    <property type="component" value="Unassembled WGS sequence"/>
</dbReference>
<feature type="region of interest" description="Disordered" evidence="6">
    <location>
        <begin position="81"/>
        <end position="168"/>
    </location>
</feature>
<feature type="region of interest" description="Disordered" evidence="6">
    <location>
        <begin position="298"/>
        <end position="328"/>
    </location>
</feature>
<dbReference type="OrthoDB" id="5226580at2759"/>
<evidence type="ECO:0000256" key="6">
    <source>
        <dbReference type="SAM" id="MobiDB-lite"/>
    </source>
</evidence>
<dbReference type="InterPro" id="IPR051089">
    <property type="entry name" value="prtT"/>
</dbReference>
<reference evidence="8" key="4">
    <citation type="journal article" date="2015" name="G3 (Bethesda)">
        <title>Genome sequences of three phytopathogenic species of the Magnaporthaceae family of fungi.</title>
        <authorList>
            <person name="Okagaki L.H."/>
            <person name="Nunes C.C."/>
            <person name="Sailsbery J."/>
            <person name="Clay B."/>
            <person name="Brown D."/>
            <person name="John T."/>
            <person name="Oh Y."/>
            <person name="Young N."/>
            <person name="Fitzgerald M."/>
            <person name="Haas B.J."/>
            <person name="Zeng Q."/>
            <person name="Young S."/>
            <person name="Adiconis X."/>
            <person name="Fan L."/>
            <person name="Levin J.Z."/>
            <person name="Mitchell T.K."/>
            <person name="Okubara P.A."/>
            <person name="Farman M.L."/>
            <person name="Kohn L.M."/>
            <person name="Birren B."/>
            <person name="Ma L.-J."/>
            <person name="Dean R.A."/>
        </authorList>
    </citation>
    <scope>NUCLEOTIDE SEQUENCE</scope>
    <source>
        <strain evidence="8">ATCC 64411 / 73-15</strain>
    </source>
</reference>